<keyword evidence="2" id="KW-0732">Signal</keyword>
<dbReference type="HOGENOM" id="CLU_1276182_0_0_7"/>
<protein>
    <recommendedName>
        <fullName evidence="5">Lipoprotein</fullName>
    </recommendedName>
</protein>
<gene>
    <name evidence="3" type="ordered locus">Hoch_3509</name>
</gene>
<feature type="signal peptide" evidence="2">
    <location>
        <begin position="1"/>
        <end position="30"/>
    </location>
</feature>
<dbReference type="Proteomes" id="UP000001880">
    <property type="component" value="Chromosome"/>
</dbReference>
<organism evidence="3 4">
    <name type="scientific">Haliangium ochraceum (strain DSM 14365 / JCM 11303 / SMP-2)</name>
    <dbReference type="NCBI Taxonomy" id="502025"/>
    <lineage>
        <taxon>Bacteria</taxon>
        <taxon>Pseudomonadati</taxon>
        <taxon>Myxococcota</taxon>
        <taxon>Polyangia</taxon>
        <taxon>Haliangiales</taxon>
        <taxon>Kofleriaceae</taxon>
        <taxon>Haliangium</taxon>
    </lineage>
</organism>
<proteinExistence type="predicted"/>
<accession>D0LW79</accession>
<dbReference type="EMBL" id="CP001804">
    <property type="protein sequence ID" value="ACY16011.1"/>
    <property type="molecule type" value="Genomic_DNA"/>
</dbReference>
<evidence type="ECO:0000256" key="1">
    <source>
        <dbReference type="SAM" id="MobiDB-lite"/>
    </source>
</evidence>
<evidence type="ECO:0000256" key="2">
    <source>
        <dbReference type="SAM" id="SignalP"/>
    </source>
</evidence>
<feature type="region of interest" description="Disordered" evidence="1">
    <location>
        <begin position="26"/>
        <end position="63"/>
    </location>
</feature>
<evidence type="ECO:0000313" key="4">
    <source>
        <dbReference type="Proteomes" id="UP000001880"/>
    </source>
</evidence>
<sequence>MVAEPRTRALVSLSVLLLLAAGCSRGPADAPSEHAPPQAAKRMPMNDDTEPSPPPPPPARDAAPWSCELRIESRTEQAIRLTAVFHNRSDAPAHLLRTERMPYVAVDGGVLRVRWSIEPPDPDKNYGMLEIPLTDEVAAGAKLTRTATLPLPLHLSAHLDGPTPYAGDMPGDAVAEFGVSERRIDASQRHTLNYPKLAAEQRVCRSPAVPLASAAR</sequence>
<evidence type="ECO:0008006" key="5">
    <source>
        <dbReference type="Google" id="ProtNLM"/>
    </source>
</evidence>
<feature type="chain" id="PRO_5003010536" description="Lipoprotein" evidence="2">
    <location>
        <begin position="31"/>
        <end position="216"/>
    </location>
</feature>
<reference evidence="3 4" key="1">
    <citation type="journal article" date="2010" name="Stand. Genomic Sci.">
        <title>Complete genome sequence of Haliangium ochraceum type strain (SMP-2).</title>
        <authorList>
            <consortium name="US DOE Joint Genome Institute (JGI-PGF)"/>
            <person name="Ivanova N."/>
            <person name="Daum C."/>
            <person name="Lang E."/>
            <person name="Abt B."/>
            <person name="Kopitz M."/>
            <person name="Saunders E."/>
            <person name="Lapidus A."/>
            <person name="Lucas S."/>
            <person name="Glavina Del Rio T."/>
            <person name="Nolan M."/>
            <person name="Tice H."/>
            <person name="Copeland A."/>
            <person name="Cheng J.F."/>
            <person name="Chen F."/>
            <person name="Bruce D."/>
            <person name="Goodwin L."/>
            <person name="Pitluck S."/>
            <person name="Mavromatis K."/>
            <person name="Pati A."/>
            <person name="Mikhailova N."/>
            <person name="Chen A."/>
            <person name="Palaniappan K."/>
            <person name="Land M."/>
            <person name="Hauser L."/>
            <person name="Chang Y.J."/>
            <person name="Jeffries C.D."/>
            <person name="Detter J.C."/>
            <person name="Brettin T."/>
            <person name="Rohde M."/>
            <person name="Goker M."/>
            <person name="Bristow J."/>
            <person name="Markowitz V."/>
            <person name="Eisen J.A."/>
            <person name="Hugenholtz P."/>
            <person name="Kyrpides N.C."/>
            <person name="Klenk H.P."/>
        </authorList>
    </citation>
    <scope>NUCLEOTIDE SEQUENCE [LARGE SCALE GENOMIC DNA]</scope>
    <source>
        <strain evidence="4">DSM 14365 / CIP 107738 / JCM 11303 / AJ 13395 / SMP-2</strain>
    </source>
</reference>
<name>D0LW79_HALO1</name>
<keyword evidence="4" id="KW-1185">Reference proteome</keyword>
<dbReference type="AlphaFoldDB" id="D0LW79"/>
<evidence type="ECO:0000313" key="3">
    <source>
        <dbReference type="EMBL" id="ACY16011.1"/>
    </source>
</evidence>
<dbReference type="KEGG" id="hoh:Hoch_3509"/>
<dbReference type="PROSITE" id="PS51257">
    <property type="entry name" value="PROKAR_LIPOPROTEIN"/>
    <property type="match status" value="1"/>
</dbReference>